<evidence type="ECO:0000313" key="1">
    <source>
        <dbReference type="EMBL" id="PWB84929.1"/>
    </source>
</evidence>
<dbReference type="AlphaFoldDB" id="A0A315Y6E1"/>
<evidence type="ECO:0000313" key="2">
    <source>
        <dbReference type="Proteomes" id="UP000251717"/>
    </source>
</evidence>
<proteinExistence type="predicted"/>
<gene>
    <name evidence="1" type="ORF">MBBTH_20730</name>
</gene>
<dbReference type="Proteomes" id="UP000251717">
    <property type="component" value="Unassembled WGS sequence"/>
</dbReference>
<accession>A0A315Y6E1</accession>
<sequence length="155" mass="18100">MTSEVLIMTPSAVAMAADSVVTVNGNKTYEGVNKLFMLSKNPPMGIMIYNNANFITIPFETLIKDFREQMRNEDLNSVDDFRDKFKEYLENEPQKNDMVMMSLQKKIEVFTDHMTNEINDYNENTIGDWLINNSGLDVFDEYKDIIFTIFFKIKY</sequence>
<comment type="caution">
    <text evidence="1">The sequence shown here is derived from an EMBL/GenBank/DDBJ whole genome shotgun (WGS) entry which is preliminary data.</text>
</comment>
<reference evidence="1 2" key="1">
    <citation type="submission" date="2017-03" db="EMBL/GenBank/DDBJ databases">
        <title>Genome sequence of Methanobrevibacter thaueri.</title>
        <authorList>
            <person name="Poehlein A."/>
            <person name="Seedorf H."/>
            <person name="Daniel R."/>
        </authorList>
    </citation>
    <scope>NUCLEOTIDE SEQUENCE [LARGE SCALE GENOMIC DNA]</scope>
    <source>
        <strain evidence="1 2">DSM 11995</strain>
    </source>
</reference>
<dbReference type="EMBL" id="MZGS01000029">
    <property type="protein sequence ID" value="PWB84929.1"/>
    <property type="molecule type" value="Genomic_DNA"/>
</dbReference>
<protein>
    <submittedName>
        <fullName evidence="1">Uncharacterized protein</fullName>
    </submittedName>
</protein>
<name>A0A315Y6E1_9EURY</name>
<organism evidence="1 2">
    <name type="scientific">Methanobrevibacter thaueri</name>
    <dbReference type="NCBI Taxonomy" id="190975"/>
    <lineage>
        <taxon>Archaea</taxon>
        <taxon>Methanobacteriati</taxon>
        <taxon>Methanobacteriota</taxon>
        <taxon>Methanomada group</taxon>
        <taxon>Methanobacteria</taxon>
        <taxon>Methanobacteriales</taxon>
        <taxon>Methanobacteriaceae</taxon>
        <taxon>Methanobrevibacter</taxon>
    </lineage>
</organism>
<keyword evidence="2" id="KW-1185">Reference proteome</keyword>